<dbReference type="InterPro" id="IPR011009">
    <property type="entry name" value="Kinase-like_dom_sf"/>
</dbReference>
<evidence type="ECO:0000256" key="1">
    <source>
        <dbReference type="ARBA" id="ARBA00006529"/>
    </source>
</evidence>
<evidence type="ECO:0000256" key="11">
    <source>
        <dbReference type="SAM" id="Phobius"/>
    </source>
</evidence>
<keyword evidence="11" id="KW-0812">Transmembrane</keyword>
<dbReference type="InterPro" id="IPR050538">
    <property type="entry name" value="MAP_kinase_kinase_kinase"/>
</dbReference>
<dbReference type="PANTHER" id="PTHR48016:SF8">
    <property type="entry name" value="MITOGEN-ACTIVATED PROTEIN KINASE KINASE KINASE 3"/>
    <property type="match status" value="1"/>
</dbReference>
<evidence type="ECO:0000256" key="7">
    <source>
        <dbReference type="ARBA" id="ARBA00047559"/>
    </source>
</evidence>
<comment type="similarity">
    <text evidence="1">Belongs to the protein kinase superfamily. STE Ser/Thr protein kinase family. MAP kinase kinase kinase subfamily.</text>
</comment>
<feature type="domain" description="Protein kinase" evidence="12">
    <location>
        <begin position="124"/>
        <end position="230"/>
    </location>
</feature>
<comment type="catalytic activity">
    <reaction evidence="7">
        <text>L-threonyl-[protein] + ATP = O-phospho-L-threonyl-[protein] + ADP + H(+)</text>
        <dbReference type="Rhea" id="RHEA:46608"/>
        <dbReference type="Rhea" id="RHEA-COMP:11060"/>
        <dbReference type="Rhea" id="RHEA-COMP:11605"/>
        <dbReference type="ChEBI" id="CHEBI:15378"/>
        <dbReference type="ChEBI" id="CHEBI:30013"/>
        <dbReference type="ChEBI" id="CHEBI:30616"/>
        <dbReference type="ChEBI" id="CHEBI:61977"/>
        <dbReference type="ChEBI" id="CHEBI:456216"/>
        <dbReference type="EC" id="2.7.11.25"/>
    </reaction>
</comment>
<feature type="binding site" evidence="9">
    <location>
        <position position="153"/>
    </location>
    <ligand>
        <name>ATP</name>
        <dbReference type="ChEBI" id="CHEBI:30616"/>
    </ligand>
</feature>
<keyword evidence="4 9" id="KW-0547">Nucleotide-binding</keyword>
<dbReference type="PROSITE" id="PS00107">
    <property type="entry name" value="PROTEIN_KINASE_ATP"/>
    <property type="match status" value="1"/>
</dbReference>
<keyword evidence="5 13" id="KW-0418">Kinase</keyword>
<dbReference type="AlphaFoldDB" id="A0A8S0SC97"/>
<evidence type="ECO:0000256" key="5">
    <source>
        <dbReference type="ARBA" id="ARBA00022777"/>
    </source>
</evidence>
<dbReference type="InterPro" id="IPR017441">
    <property type="entry name" value="Protein_kinase_ATP_BS"/>
</dbReference>
<dbReference type="PANTHER" id="PTHR48016">
    <property type="entry name" value="MAP KINASE KINASE KINASE SSK2-RELATED-RELATED"/>
    <property type="match status" value="1"/>
</dbReference>
<evidence type="ECO:0000256" key="4">
    <source>
        <dbReference type="ARBA" id="ARBA00022741"/>
    </source>
</evidence>
<evidence type="ECO:0000256" key="3">
    <source>
        <dbReference type="ARBA" id="ARBA00022679"/>
    </source>
</evidence>
<feature type="compositionally biased region" description="Low complexity" evidence="10">
    <location>
        <begin position="100"/>
        <end position="110"/>
    </location>
</feature>
<dbReference type="PROSITE" id="PS50011">
    <property type="entry name" value="PROTEIN_KINASE_DOM"/>
    <property type="match status" value="1"/>
</dbReference>
<comment type="catalytic activity">
    <reaction evidence="8">
        <text>L-seryl-[protein] + ATP = O-phospho-L-seryl-[protein] + ADP + H(+)</text>
        <dbReference type="Rhea" id="RHEA:17989"/>
        <dbReference type="Rhea" id="RHEA-COMP:9863"/>
        <dbReference type="Rhea" id="RHEA-COMP:11604"/>
        <dbReference type="ChEBI" id="CHEBI:15378"/>
        <dbReference type="ChEBI" id="CHEBI:29999"/>
        <dbReference type="ChEBI" id="CHEBI:30616"/>
        <dbReference type="ChEBI" id="CHEBI:83421"/>
        <dbReference type="ChEBI" id="CHEBI:456216"/>
        <dbReference type="EC" id="2.7.11.25"/>
    </reaction>
</comment>
<dbReference type="InterPro" id="IPR000719">
    <property type="entry name" value="Prot_kinase_dom"/>
</dbReference>
<organism evidence="13 14">
    <name type="scientific">Olea europaea subsp. europaea</name>
    <dbReference type="NCBI Taxonomy" id="158383"/>
    <lineage>
        <taxon>Eukaryota</taxon>
        <taxon>Viridiplantae</taxon>
        <taxon>Streptophyta</taxon>
        <taxon>Embryophyta</taxon>
        <taxon>Tracheophyta</taxon>
        <taxon>Spermatophyta</taxon>
        <taxon>Magnoliopsida</taxon>
        <taxon>eudicotyledons</taxon>
        <taxon>Gunneridae</taxon>
        <taxon>Pentapetalae</taxon>
        <taxon>asterids</taxon>
        <taxon>lamiids</taxon>
        <taxon>Lamiales</taxon>
        <taxon>Oleaceae</taxon>
        <taxon>Oleeae</taxon>
        <taxon>Olea</taxon>
    </lineage>
</organism>
<gene>
    <name evidence="13" type="ORF">OLEA9_A057123</name>
</gene>
<dbReference type="GO" id="GO:0005737">
    <property type="term" value="C:cytoplasm"/>
    <property type="evidence" value="ECO:0007669"/>
    <property type="project" value="TreeGrafter"/>
</dbReference>
<evidence type="ECO:0000259" key="12">
    <source>
        <dbReference type="PROSITE" id="PS50011"/>
    </source>
</evidence>
<feature type="transmembrane region" description="Helical" evidence="11">
    <location>
        <begin position="17"/>
        <end position="39"/>
    </location>
</feature>
<dbReference type="GO" id="GO:0004709">
    <property type="term" value="F:MAP kinase kinase kinase activity"/>
    <property type="evidence" value="ECO:0007669"/>
    <property type="project" value="UniProtKB-EC"/>
</dbReference>
<feature type="region of interest" description="Disordered" evidence="10">
    <location>
        <begin position="46"/>
        <end position="118"/>
    </location>
</feature>
<comment type="caution">
    <text evidence="13">The sequence shown here is derived from an EMBL/GenBank/DDBJ whole genome shotgun (WGS) entry which is preliminary data.</text>
</comment>
<evidence type="ECO:0000256" key="2">
    <source>
        <dbReference type="ARBA" id="ARBA00012406"/>
    </source>
</evidence>
<keyword evidence="3" id="KW-0808">Transferase</keyword>
<accession>A0A8S0SC97</accession>
<keyword evidence="11" id="KW-0472">Membrane</keyword>
<keyword evidence="6 9" id="KW-0067">ATP-binding</keyword>
<evidence type="ECO:0000256" key="6">
    <source>
        <dbReference type="ARBA" id="ARBA00022840"/>
    </source>
</evidence>
<dbReference type="Gramene" id="OE9A057123T1">
    <property type="protein sequence ID" value="OE9A057123C1"/>
    <property type="gene ID" value="OE9A057123"/>
</dbReference>
<dbReference type="OrthoDB" id="1729131at2759"/>
<dbReference type="EMBL" id="CACTIH010004073">
    <property type="protein sequence ID" value="CAA2989246.1"/>
    <property type="molecule type" value="Genomic_DNA"/>
</dbReference>
<dbReference type="Proteomes" id="UP000594638">
    <property type="component" value="Unassembled WGS sequence"/>
</dbReference>
<sequence>MISMLTGVDSGSYLGRVLIQVSAHLGRLMIILILLIMVLSDNKLSPVQRSPGRGSRQGTTIITSPRHPRYSGISSDSPTGRLGDGKSEFHRPPLPPGSPSSPSALLSPRSPRVKESSNNNLIKWRKGRLLGRGSFGHVYLGFSSENGQMCAIKEVKVVSDDPTSKESLRVYSWEITLLSQLSHENIVQYYGSDMNEETLSVYLEYVSGGSISKLLQDLGSFREPVIQNYT</sequence>
<reference evidence="13 14" key="1">
    <citation type="submission" date="2019-12" db="EMBL/GenBank/DDBJ databases">
        <authorList>
            <person name="Alioto T."/>
            <person name="Alioto T."/>
            <person name="Gomez Garrido J."/>
        </authorList>
    </citation>
    <scope>NUCLEOTIDE SEQUENCE [LARGE SCALE GENOMIC DNA]</scope>
</reference>
<keyword evidence="11" id="KW-1133">Transmembrane helix</keyword>
<proteinExistence type="inferred from homology"/>
<keyword evidence="14" id="KW-1185">Reference proteome</keyword>
<dbReference type="Pfam" id="PF00069">
    <property type="entry name" value="Pkinase"/>
    <property type="match status" value="1"/>
</dbReference>
<dbReference type="Gene3D" id="1.10.510.10">
    <property type="entry name" value="Transferase(Phosphotransferase) domain 1"/>
    <property type="match status" value="1"/>
</dbReference>
<name>A0A8S0SC97_OLEEU</name>
<dbReference type="EC" id="2.7.11.25" evidence="2"/>
<dbReference type="SUPFAM" id="SSF56112">
    <property type="entry name" value="Protein kinase-like (PK-like)"/>
    <property type="match status" value="1"/>
</dbReference>
<dbReference type="GO" id="GO:0005524">
    <property type="term" value="F:ATP binding"/>
    <property type="evidence" value="ECO:0007669"/>
    <property type="project" value="UniProtKB-UniRule"/>
</dbReference>
<evidence type="ECO:0000256" key="8">
    <source>
        <dbReference type="ARBA" id="ARBA00048329"/>
    </source>
</evidence>
<evidence type="ECO:0000256" key="10">
    <source>
        <dbReference type="SAM" id="MobiDB-lite"/>
    </source>
</evidence>
<protein>
    <recommendedName>
        <fullName evidence="2">mitogen-activated protein kinase kinase kinase</fullName>
        <ecNumber evidence="2">2.7.11.25</ecNumber>
    </recommendedName>
</protein>
<evidence type="ECO:0000256" key="9">
    <source>
        <dbReference type="PROSITE-ProRule" id="PRU10141"/>
    </source>
</evidence>
<evidence type="ECO:0000313" key="14">
    <source>
        <dbReference type="Proteomes" id="UP000594638"/>
    </source>
</evidence>
<evidence type="ECO:0000313" key="13">
    <source>
        <dbReference type="EMBL" id="CAA2989246.1"/>
    </source>
</evidence>